<dbReference type="AlphaFoldDB" id="A0A1B7X784"/>
<proteinExistence type="predicted"/>
<protein>
    <submittedName>
        <fullName evidence="1">Uncharacterized protein</fullName>
    </submittedName>
</protein>
<sequence>MSTINIKPKSEISSFFPENRKKDNYEFLYKTKEQINQYSSSHAREIQSFLVLGNREHGTANKLLSTSLDSATIYSYKVVAFEEETRHNKLQKLVQLVTKIRNYLSLPDDWDGYEGITPKSKTIEETISVVKRLHDYHISLPKPMVSGTGIVGLFWEKDSIYIEICFEGDGTFWYYGKDGNSEIGEESVSLKKETEFPRNLINLIAKI</sequence>
<evidence type="ECO:0000313" key="2">
    <source>
        <dbReference type="Proteomes" id="UP000092093"/>
    </source>
</evidence>
<comment type="caution">
    <text evidence="1">The sequence shown here is derived from an EMBL/GenBank/DDBJ whole genome shotgun (WGS) entry which is preliminary data.</text>
</comment>
<evidence type="ECO:0000313" key="1">
    <source>
        <dbReference type="EMBL" id="OBQ45197.1"/>
    </source>
</evidence>
<dbReference type="PATRIC" id="fig|1710896.3.peg.154"/>
<dbReference type="Proteomes" id="UP000092093">
    <property type="component" value="Unassembled WGS sequence"/>
</dbReference>
<dbReference type="EMBL" id="LJOW01000007">
    <property type="protein sequence ID" value="OBQ45197.1"/>
    <property type="molecule type" value="Genomic_DNA"/>
</dbReference>
<reference evidence="1 2" key="1">
    <citation type="submission" date="2015-09" db="EMBL/GenBank/DDBJ databases">
        <title>Aphanizomenon flos-aquae WA102.</title>
        <authorList>
            <person name="Driscoll C."/>
        </authorList>
    </citation>
    <scope>NUCLEOTIDE SEQUENCE [LARGE SCALE GENOMIC DNA]</scope>
    <source>
        <strain evidence="1">WA102</strain>
    </source>
</reference>
<name>A0A1B7X784_APHFL</name>
<gene>
    <name evidence="1" type="ORF">AN484_02970</name>
</gene>
<organism evidence="1 2">
    <name type="scientific">Aphanizomenon flos-aquae WA102</name>
    <dbReference type="NCBI Taxonomy" id="1710896"/>
    <lineage>
        <taxon>Bacteria</taxon>
        <taxon>Bacillati</taxon>
        <taxon>Cyanobacteriota</taxon>
        <taxon>Cyanophyceae</taxon>
        <taxon>Nostocales</taxon>
        <taxon>Aphanizomenonaceae</taxon>
        <taxon>Aphanizomenon</taxon>
    </lineage>
</organism>
<accession>A0A1B7X784</accession>